<feature type="domain" description="ABC transporter" evidence="8">
    <location>
        <begin position="4"/>
        <end position="234"/>
    </location>
</feature>
<dbReference type="Gene3D" id="2.40.50.100">
    <property type="match status" value="1"/>
</dbReference>
<dbReference type="SMART" id="SM00382">
    <property type="entry name" value="AAA"/>
    <property type="match status" value="1"/>
</dbReference>
<keyword evidence="2" id="KW-0813">Transport</keyword>
<dbReference type="Gene3D" id="3.40.50.300">
    <property type="entry name" value="P-loop containing nucleotide triphosphate hydrolases"/>
    <property type="match status" value="1"/>
</dbReference>
<dbReference type="GO" id="GO:1990060">
    <property type="term" value="C:maltose transport complex"/>
    <property type="evidence" value="ECO:0007669"/>
    <property type="project" value="TreeGrafter"/>
</dbReference>
<dbReference type="InterPro" id="IPR040582">
    <property type="entry name" value="OB_MalK-like"/>
</dbReference>
<dbReference type="PANTHER" id="PTHR43875">
    <property type="entry name" value="MALTODEXTRIN IMPORT ATP-BINDING PROTEIN MSMX"/>
    <property type="match status" value="1"/>
</dbReference>
<evidence type="ECO:0000256" key="2">
    <source>
        <dbReference type="ARBA" id="ARBA00022448"/>
    </source>
</evidence>
<dbReference type="Proteomes" id="UP001139477">
    <property type="component" value="Unassembled WGS sequence"/>
</dbReference>
<dbReference type="InterPro" id="IPR015855">
    <property type="entry name" value="ABC_transpr_MalK-like"/>
</dbReference>
<dbReference type="InterPro" id="IPR047641">
    <property type="entry name" value="ABC_transpr_MalK/UgpC-like"/>
</dbReference>
<keyword evidence="6 9" id="KW-0067">ATP-binding</keyword>
<evidence type="ECO:0000259" key="8">
    <source>
        <dbReference type="PROSITE" id="PS50893"/>
    </source>
</evidence>
<dbReference type="GO" id="GO:0016887">
    <property type="term" value="F:ATP hydrolysis activity"/>
    <property type="evidence" value="ECO:0007669"/>
    <property type="project" value="InterPro"/>
</dbReference>
<dbReference type="NCBIfam" id="NF008653">
    <property type="entry name" value="PRK11650.1"/>
    <property type="match status" value="1"/>
</dbReference>
<comment type="caution">
    <text evidence="9">The sequence shown here is derived from an EMBL/GenBank/DDBJ whole genome shotgun (WGS) entry which is preliminary data.</text>
</comment>
<dbReference type="InterPro" id="IPR003593">
    <property type="entry name" value="AAA+_ATPase"/>
</dbReference>
<evidence type="ECO:0000256" key="5">
    <source>
        <dbReference type="ARBA" id="ARBA00022741"/>
    </source>
</evidence>
<keyword evidence="10" id="KW-1185">Reference proteome</keyword>
<evidence type="ECO:0000313" key="10">
    <source>
        <dbReference type="Proteomes" id="UP001139477"/>
    </source>
</evidence>
<evidence type="ECO:0000256" key="1">
    <source>
        <dbReference type="ARBA" id="ARBA00005417"/>
    </source>
</evidence>
<dbReference type="Pfam" id="PF17912">
    <property type="entry name" value="OB_MalK"/>
    <property type="match status" value="1"/>
</dbReference>
<dbReference type="InterPro" id="IPR027417">
    <property type="entry name" value="P-loop_NTPase"/>
</dbReference>
<proteinExistence type="inferred from homology"/>
<evidence type="ECO:0000256" key="4">
    <source>
        <dbReference type="ARBA" id="ARBA00022519"/>
    </source>
</evidence>
<dbReference type="Pfam" id="PF00005">
    <property type="entry name" value="ABC_tran"/>
    <property type="match status" value="1"/>
</dbReference>
<evidence type="ECO:0000313" key="9">
    <source>
        <dbReference type="EMBL" id="MCP1170514.1"/>
    </source>
</evidence>
<sequence length="295" mass="31712">MSDVTLRKLVKRYGEVEVIHGVDLDIADGEFVVFVGPSGCGKSTLLRMIAGLEETSSGEIRIGETDVTRADPADRGVAMVFQTYALYPHMSVEENMGFGLKMTGHAKSEIKEKVREASRILKLDDYLARKPKALSGGQRQRVAIGRAIVRGPEVFLFDEPLSNLDAELRVDMRVEIARLHKEIGATMIYVTHDQVEAMTLADKIVVLRGGNIEQVGAPMDLYRDPDNRFVAGFIGSPAMNFVGGSVAEGGVLAPGLGAQTLPSGVALPAPGAEVIVGIRPQHLTLAPGDSHLVDL</sequence>
<name>A0A9X2FUS6_9RHOB</name>
<dbReference type="PROSITE" id="PS00211">
    <property type="entry name" value="ABC_TRANSPORTER_1"/>
    <property type="match status" value="1"/>
</dbReference>
<dbReference type="PROSITE" id="PS50893">
    <property type="entry name" value="ABC_TRANSPORTER_2"/>
    <property type="match status" value="1"/>
</dbReference>
<dbReference type="GO" id="GO:0055052">
    <property type="term" value="C:ATP-binding cassette (ABC) transporter complex, substrate-binding subunit-containing"/>
    <property type="evidence" value="ECO:0007669"/>
    <property type="project" value="TreeGrafter"/>
</dbReference>
<dbReference type="RefSeq" id="WP_253335219.1">
    <property type="nucleotide sequence ID" value="NZ_JAMYXC010000306.1"/>
</dbReference>
<dbReference type="InterPro" id="IPR017871">
    <property type="entry name" value="ABC_transporter-like_CS"/>
</dbReference>
<accession>A0A9X2FUS6</accession>
<reference evidence="9" key="1">
    <citation type="submission" date="2022-06" db="EMBL/GenBank/DDBJ databases">
        <title>Limimaricola sediminis sp. nov., isolated from an intertidal sediment.</title>
        <authorList>
            <person name="Shao X."/>
        </authorList>
    </citation>
    <scope>NUCLEOTIDE SEQUENCE</scope>
    <source>
        <strain evidence="9">ASW11-118</strain>
    </source>
</reference>
<protein>
    <submittedName>
        <fullName evidence="9">Sn-glycerol-3-phosphate ABC transporter ATP-binding protein UgpC</fullName>
    </submittedName>
</protein>
<dbReference type="InterPro" id="IPR003439">
    <property type="entry name" value="ABC_transporter-like_ATP-bd"/>
</dbReference>
<keyword evidence="5" id="KW-0547">Nucleotide-binding</keyword>
<dbReference type="EMBL" id="JAMYXC010000306">
    <property type="protein sequence ID" value="MCP1170514.1"/>
    <property type="molecule type" value="Genomic_DNA"/>
</dbReference>
<evidence type="ECO:0000256" key="3">
    <source>
        <dbReference type="ARBA" id="ARBA00022475"/>
    </source>
</evidence>
<keyword evidence="3" id="KW-1003">Cell membrane</keyword>
<dbReference type="PANTHER" id="PTHR43875:SF3">
    <property type="entry name" value="MALTOSE_MALTODEXTRIN IMPORT ATP-BINDING PROTEIN MALK"/>
    <property type="match status" value="1"/>
</dbReference>
<dbReference type="AlphaFoldDB" id="A0A9X2FUS6"/>
<organism evidence="9 10">
    <name type="scientific">Limimaricola litoreus</name>
    <dbReference type="NCBI Taxonomy" id="2955316"/>
    <lineage>
        <taxon>Bacteria</taxon>
        <taxon>Pseudomonadati</taxon>
        <taxon>Pseudomonadota</taxon>
        <taxon>Alphaproteobacteria</taxon>
        <taxon>Rhodobacterales</taxon>
        <taxon>Paracoccaceae</taxon>
        <taxon>Limimaricola</taxon>
    </lineage>
</organism>
<keyword evidence="7" id="KW-0472">Membrane</keyword>
<evidence type="ECO:0000256" key="6">
    <source>
        <dbReference type="ARBA" id="ARBA00022840"/>
    </source>
</evidence>
<dbReference type="CDD" id="cd03301">
    <property type="entry name" value="ABC_MalK_N"/>
    <property type="match status" value="1"/>
</dbReference>
<evidence type="ECO:0000256" key="7">
    <source>
        <dbReference type="ARBA" id="ARBA00023136"/>
    </source>
</evidence>
<gene>
    <name evidence="9" type="primary">ugpC</name>
    <name evidence="9" type="ORF">NHG85_18580</name>
</gene>
<dbReference type="GO" id="GO:0015423">
    <property type="term" value="F:ABC-type maltose transporter activity"/>
    <property type="evidence" value="ECO:0007669"/>
    <property type="project" value="TreeGrafter"/>
</dbReference>
<dbReference type="FunFam" id="3.40.50.300:FF:000042">
    <property type="entry name" value="Maltose/maltodextrin ABC transporter, ATP-binding protein"/>
    <property type="match status" value="1"/>
</dbReference>
<feature type="non-terminal residue" evidence="9">
    <location>
        <position position="295"/>
    </location>
</feature>
<keyword evidence="4" id="KW-0997">Cell inner membrane</keyword>
<comment type="similarity">
    <text evidence="1">Belongs to the ABC transporter superfamily.</text>
</comment>
<dbReference type="InterPro" id="IPR008995">
    <property type="entry name" value="Mo/tungstate-bd_C_term_dom"/>
</dbReference>
<dbReference type="SUPFAM" id="SSF50331">
    <property type="entry name" value="MOP-like"/>
    <property type="match status" value="1"/>
</dbReference>
<dbReference type="GO" id="GO:0005524">
    <property type="term" value="F:ATP binding"/>
    <property type="evidence" value="ECO:0007669"/>
    <property type="project" value="UniProtKB-KW"/>
</dbReference>
<dbReference type="SUPFAM" id="SSF52540">
    <property type="entry name" value="P-loop containing nucleoside triphosphate hydrolases"/>
    <property type="match status" value="1"/>
</dbReference>